<dbReference type="EMBL" id="JACHIA010000014">
    <property type="protein sequence ID" value="MBB6072372.1"/>
    <property type="molecule type" value="Genomic_DNA"/>
</dbReference>
<dbReference type="AlphaFoldDB" id="A0A841H338"/>
<gene>
    <name evidence="1" type="ORF">HNQ61_004034</name>
</gene>
<sequence length="197" mass="21822">MSVDSTLSVFKRDARQRVLVSRGADLVMGILQRPAAPARRDSLLNGLQRLALESDDPNVRLDATNYFGTAGSWRQRISIVEGLRRIYQSRDSLRLRSMVLDKMPQQADRAAAVGFLRSVAAEPDLNGTDPIHGLFTNGDRRTQALARLSEMGEDGAAALRAMHRSGEAKSPQAKIILNDMARRGFPVRDLRRALSQQ</sequence>
<evidence type="ECO:0000313" key="2">
    <source>
        <dbReference type="Proteomes" id="UP000582837"/>
    </source>
</evidence>
<dbReference type="Proteomes" id="UP000582837">
    <property type="component" value="Unassembled WGS sequence"/>
</dbReference>
<comment type="caution">
    <text evidence="1">The sequence shown here is derived from an EMBL/GenBank/DDBJ whole genome shotgun (WGS) entry which is preliminary data.</text>
</comment>
<proteinExistence type="predicted"/>
<organism evidence="1 2">
    <name type="scientific">Longimicrobium terrae</name>
    <dbReference type="NCBI Taxonomy" id="1639882"/>
    <lineage>
        <taxon>Bacteria</taxon>
        <taxon>Pseudomonadati</taxon>
        <taxon>Gemmatimonadota</taxon>
        <taxon>Longimicrobiia</taxon>
        <taxon>Longimicrobiales</taxon>
        <taxon>Longimicrobiaceae</taxon>
        <taxon>Longimicrobium</taxon>
    </lineage>
</organism>
<dbReference type="RefSeq" id="WP_170036583.1">
    <property type="nucleotide sequence ID" value="NZ_JABDTL010000002.1"/>
</dbReference>
<name>A0A841H338_9BACT</name>
<protein>
    <recommendedName>
        <fullName evidence="3">HEAT repeat domain-containing protein</fullName>
    </recommendedName>
</protein>
<evidence type="ECO:0008006" key="3">
    <source>
        <dbReference type="Google" id="ProtNLM"/>
    </source>
</evidence>
<keyword evidence="2" id="KW-1185">Reference proteome</keyword>
<accession>A0A841H338</accession>
<evidence type="ECO:0000313" key="1">
    <source>
        <dbReference type="EMBL" id="MBB6072372.1"/>
    </source>
</evidence>
<reference evidence="1 2" key="1">
    <citation type="submission" date="2020-08" db="EMBL/GenBank/DDBJ databases">
        <title>Genomic Encyclopedia of Type Strains, Phase IV (KMG-IV): sequencing the most valuable type-strain genomes for metagenomic binning, comparative biology and taxonomic classification.</title>
        <authorList>
            <person name="Goeker M."/>
        </authorList>
    </citation>
    <scope>NUCLEOTIDE SEQUENCE [LARGE SCALE GENOMIC DNA]</scope>
    <source>
        <strain evidence="1 2">DSM 29007</strain>
    </source>
</reference>